<dbReference type="KEGG" id="lit:FPZ52_17350"/>
<evidence type="ECO:0000256" key="2">
    <source>
        <dbReference type="SAM" id="SignalP"/>
    </source>
</evidence>
<dbReference type="RefSeq" id="WP_146366860.1">
    <property type="nucleotide sequence ID" value="NZ_CP042265.1"/>
</dbReference>
<keyword evidence="1" id="KW-0812">Transmembrane</keyword>
<feature type="signal peptide" evidence="2">
    <location>
        <begin position="1"/>
        <end position="19"/>
    </location>
</feature>
<keyword evidence="2" id="KW-0732">Signal</keyword>
<gene>
    <name evidence="3" type="ORF">FPZ52_17350</name>
</gene>
<feature type="transmembrane region" description="Helical" evidence="1">
    <location>
        <begin position="43"/>
        <end position="61"/>
    </location>
</feature>
<geneLocation type="plasmid" evidence="3 4">
    <name>unnamed4</name>
</geneLocation>
<evidence type="ECO:0000313" key="3">
    <source>
        <dbReference type="EMBL" id="QDY71446.1"/>
    </source>
</evidence>
<name>A0A5B8ICV8_9RHOB</name>
<accession>A0A5B8ICV8</accession>
<feature type="chain" id="PRO_5023134682" description="Ferrochelatase" evidence="2">
    <location>
        <begin position="20"/>
        <end position="62"/>
    </location>
</feature>
<keyword evidence="1" id="KW-0472">Membrane</keyword>
<evidence type="ECO:0008006" key="5">
    <source>
        <dbReference type="Google" id="ProtNLM"/>
    </source>
</evidence>
<dbReference type="EMBL" id="CP042265">
    <property type="protein sequence ID" value="QDY71446.1"/>
    <property type="molecule type" value="Genomic_DNA"/>
</dbReference>
<dbReference type="Proteomes" id="UP000318483">
    <property type="component" value="Plasmid unnamed4"/>
</dbReference>
<evidence type="ECO:0000313" key="4">
    <source>
        <dbReference type="Proteomes" id="UP000318483"/>
    </source>
</evidence>
<keyword evidence="4" id="KW-1185">Reference proteome</keyword>
<sequence length="62" mass="6228">MKKLVLAAAFSAVASSAFAGGYVEPMPEPVIEPVVVEEDTGSSTGGWIVPVLLLALVGVAVS</sequence>
<proteinExistence type="predicted"/>
<keyword evidence="3" id="KW-0614">Plasmid</keyword>
<keyword evidence="1" id="KW-1133">Transmembrane helix</keyword>
<dbReference type="AlphaFoldDB" id="A0A5B8ICV8"/>
<protein>
    <recommendedName>
        <fullName evidence="5">Ferrochelatase</fullName>
    </recommendedName>
</protein>
<reference evidence="3 4" key="1">
    <citation type="submission" date="2019-07" db="EMBL/GenBank/DDBJ databases">
        <title>Litoreibacter alkalisoli sp. nov., isolated from saline-alkaline soil.</title>
        <authorList>
            <person name="Wang S."/>
            <person name="Xu L."/>
            <person name="Xing Y.-T."/>
            <person name="Sun J.-Q."/>
        </authorList>
    </citation>
    <scope>NUCLEOTIDE SEQUENCE [LARGE SCALE GENOMIC DNA]</scope>
    <source>
        <strain evidence="3 4">LN3S51</strain>
        <plasmid evidence="3 4">unnamed4</plasmid>
    </source>
</reference>
<evidence type="ECO:0000256" key="1">
    <source>
        <dbReference type="SAM" id="Phobius"/>
    </source>
</evidence>
<organism evidence="3 4">
    <name type="scientific">Qingshengfaniella alkalisoli</name>
    <dbReference type="NCBI Taxonomy" id="2599296"/>
    <lineage>
        <taxon>Bacteria</taxon>
        <taxon>Pseudomonadati</taxon>
        <taxon>Pseudomonadota</taxon>
        <taxon>Alphaproteobacteria</taxon>
        <taxon>Rhodobacterales</taxon>
        <taxon>Paracoccaceae</taxon>
        <taxon>Qingshengfaniella</taxon>
    </lineage>
</organism>